<dbReference type="OrthoDB" id="2283785at2759"/>
<sequence>MTVGRVLHGIDGDQYAQPQIEYRIHAVIKSTSDSGSDSTVAQTDEEVTIMPCSEPSPPIDTDDFPGEFIQSVTYPFRTSYLGPRYQMTLSLPEPTPMFTCTVLDSTTNLRLRIEVDISTEKGGRDLASLSKVLESLRFKARFALRAKTFYATRPFSQMPGYTMANTHGLPNIHDSASETHTVDISSSCWRPHFHSDASHPNDVTASSSNFDLQTAGTDIISPSDSVPSIKQWSTTLEVLLPVEGALIPTFCSAIASRQYSIVARIKVKGGPLKEFLLEMPVQNHCSPPPNALQSTGNTQTDWSGRNGSGTRSGASEPASDVLDADVL</sequence>
<gene>
    <name evidence="2" type="ORF">B9Z65_1965</name>
</gene>
<evidence type="ECO:0000313" key="3">
    <source>
        <dbReference type="Proteomes" id="UP000243723"/>
    </source>
</evidence>
<dbReference type="AlphaFoldDB" id="A0A2P7YMN5"/>
<comment type="caution">
    <text evidence="2">The sequence shown here is derived from an EMBL/GenBank/DDBJ whole genome shotgun (WGS) entry which is preliminary data.</text>
</comment>
<dbReference type="EMBL" id="NHZQ01000412">
    <property type="protein sequence ID" value="PSK37223.1"/>
    <property type="molecule type" value="Genomic_DNA"/>
</dbReference>
<proteinExistence type="predicted"/>
<evidence type="ECO:0008006" key="4">
    <source>
        <dbReference type="Google" id="ProtNLM"/>
    </source>
</evidence>
<feature type="region of interest" description="Disordered" evidence="1">
    <location>
        <begin position="284"/>
        <end position="327"/>
    </location>
</feature>
<reference evidence="2 3" key="1">
    <citation type="submission" date="2017-05" db="EMBL/GenBank/DDBJ databases">
        <title>Draft genome sequence of Elsinoe australis.</title>
        <authorList>
            <person name="Cheng Q."/>
        </authorList>
    </citation>
    <scope>NUCLEOTIDE SEQUENCE [LARGE SCALE GENOMIC DNA]</scope>
    <source>
        <strain evidence="2 3">NL1</strain>
    </source>
</reference>
<evidence type="ECO:0000313" key="2">
    <source>
        <dbReference type="EMBL" id="PSK37223.1"/>
    </source>
</evidence>
<dbReference type="Proteomes" id="UP000243723">
    <property type="component" value="Unassembled WGS sequence"/>
</dbReference>
<name>A0A2P7YMN5_9PEZI</name>
<feature type="compositionally biased region" description="Polar residues" evidence="1">
    <location>
        <begin position="291"/>
        <end position="313"/>
    </location>
</feature>
<keyword evidence="3" id="KW-1185">Reference proteome</keyword>
<protein>
    <recommendedName>
        <fullName evidence="4">Arrestin-like N-terminal domain-containing protein</fullName>
    </recommendedName>
</protein>
<organism evidence="2 3">
    <name type="scientific">Elsinoe australis</name>
    <dbReference type="NCBI Taxonomy" id="40998"/>
    <lineage>
        <taxon>Eukaryota</taxon>
        <taxon>Fungi</taxon>
        <taxon>Dikarya</taxon>
        <taxon>Ascomycota</taxon>
        <taxon>Pezizomycotina</taxon>
        <taxon>Dothideomycetes</taxon>
        <taxon>Dothideomycetidae</taxon>
        <taxon>Myriangiales</taxon>
        <taxon>Elsinoaceae</taxon>
        <taxon>Elsinoe</taxon>
    </lineage>
</organism>
<evidence type="ECO:0000256" key="1">
    <source>
        <dbReference type="SAM" id="MobiDB-lite"/>
    </source>
</evidence>
<accession>A0A2P7YMN5</accession>